<keyword evidence="1" id="KW-0560">Oxidoreductase</keyword>
<dbReference type="InterPro" id="IPR036188">
    <property type="entry name" value="FAD/NAD-bd_sf"/>
</dbReference>
<proteinExistence type="predicted"/>
<dbReference type="SUPFAM" id="SSF51905">
    <property type="entry name" value="FAD/NAD(P)-binding domain"/>
    <property type="match status" value="1"/>
</dbReference>
<dbReference type="eggNOG" id="COG0578">
    <property type="taxonomic scope" value="Bacteria"/>
</dbReference>
<keyword evidence="4" id="KW-0489">Methyltransferase</keyword>
<reference evidence="4 5" key="1">
    <citation type="submission" date="2014-06" db="EMBL/GenBank/DDBJ databases">
        <authorList>
            <person name="Urmite Genomes Urmite Genomes"/>
        </authorList>
    </citation>
    <scope>NUCLEOTIDE SEQUENCE [LARGE SCALE GENOMIC DNA]</scope>
</reference>
<evidence type="ECO:0000256" key="2">
    <source>
        <dbReference type="SAM" id="MobiDB-lite"/>
    </source>
</evidence>
<dbReference type="GO" id="GO:0008168">
    <property type="term" value="F:methyltransferase activity"/>
    <property type="evidence" value="ECO:0007669"/>
    <property type="project" value="UniProtKB-KW"/>
</dbReference>
<dbReference type="Pfam" id="PF01266">
    <property type="entry name" value="DAO"/>
    <property type="match status" value="1"/>
</dbReference>
<dbReference type="AlphaFoldDB" id="A0A078KT07"/>
<keyword evidence="4" id="KW-0808">Transferase</keyword>
<feature type="region of interest" description="Disordered" evidence="2">
    <location>
        <begin position="1"/>
        <end position="39"/>
    </location>
</feature>
<dbReference type="GO" id="GO:0016491">
    <property type="term" value="F:oxidoreductase activity"/>
    <property type="evidence" value="ECO:0007669"/>
    <property type="project" value="UniProtKB-KW"/>
</dbReference>
<dbReference type="Gene3D" id="3.30.9.10">
    <property type="entry name" value="D-Amino Acid Oxidase, subunit A, domain 2"/>
    <property type="match status" value="1"/>
</dbReference>
<evidence type="ECO:0000313" key="4">
    <source>
        <dbReference type="EMBL" id="CDZ77575.1"/>
    </source>
</evidence>
<dbReference type="Proteomes" id="UP000044071">
    <property type="component" value="Unassembled WGS sequence"/>
</dbReference>
<protein>
    <submittedName>
        <fullName evidence="4">Bifunctional tRNA (Mnm(5)s(2)U34)-methyltransferase/FAD-dependent cmnm(5)s(2)U34 oxidoreductase</fullName>
    </submittedName>
</protein>
<dbReference type="EMBL" id="CCSB01000002">
    <property type="protein sequence ID" value="CDZ77575.1"/>
    <property type="molecule type" value="Genomic_DNA"/>
</dbReference>
<feature type="domain" description="FAD dependent oxidoreductase" evidence="3">
    <location>
        <begin position="49"/>
        <end position="290"/>
    </location>
</feature>
<dbReference type="OrthoDB" id="1401001at2"/>
<organism evidence="4 5">
    <name type="scientific">Legionella massiliensis</name>
    <dbReference type="NCBI Taxonomy" id="1034943"/>
    <lineage>
        <taxon>Bacteria</taxon>
        <taxon>Pseudomonadati</taxon>
        <taxon>Pseudomonadota</taxon>
        <taxon>Gammaproteobacteria</taxon>
        <taxon>Legionellales</taxon>
        <taxon>Legionellaceae</taxon>
        <taxon>Legionella</taxon>
    </lineage>
</organism>
<dbReference type="STRING" id="1034943.BN59_01859"/>
<dbReference type="PANTHER" id="PTHR13847">
    <property type="entry name" value="SARCOSINE DEHYDROGENASE-RELATED"/>
    <property type="match status" value="1"/>
</dbReference>
<accession>A0A078KT07</accession>
<dbReference type="InterPro" id="IPR006076">
    <property type="entry name" value="FAD-dep_OxRdtase"/>
</dbReference>
<dbReference type="GO" id="GO:0005737">
    <property type="term" value="C:cytoplasm"/>
    <property type="evidence" value="ECO:0007669"/>
    <property type="project" value="TreeGrafter"/>
</dbReference>
<evidence type="ECO:0000259" key="3">
    <source>
        <dbReference type="Pfam" id="PF01266"/>
    </source>
</evidence>
<keyword evidence="5" id="KW-1185">Reference proteome</keyword>
<dbReference type="RefSeq" id="WP_043874088.1">
    <property type="nucleotide sequence ID" value="NZ_CCVW01000002.1"/>
</dbReference>
<feature type="compositionally biased region" description="Acidic residues" evidence="2">
    <location>
        <begin position="7"/>
        <end position="18"/>
    </location>
</feature>
<dbReference type="GO" id="GO:0032259">
    <property type="term" value="P:methylation"/>
    <property type="evidence" value="ECO:0007669"/>
    <property type="project" value="UniProtKB-KW"/>
</dbReference>
<gene>
    <name evidence="4" type="ORF">BN59_01859</name>
</gene>
<evidence type="ECO:0000256" key="1">
    <source>
        <dbReference type="ARBA" id="ARBA00023002"/>
    </source>
</evidence>
<evidence type="ECO:0000313" key="5">
    <source>
        <dbReference type="Proteomes" id="UP000044071"/>
    </source>
</evidence>
<name>A0A078KT07_9GAMM</name>
<sequence length="560" mass="62017">MSKADDGTELPDFADEFPSEFKRSDTPAGLSAPCEPATATATDKAESPIIVIGAGAAGFSAALALANRGYKVKLIERQTLGAGSSGRNPGRMGHGFHYVDVETAKMYLRASIQVQRTYPGYLVGGDKLSDDHFLRHGRYFITKDSDNTPTEILATYAAIKEEYKRLIAEDPDNEVFGPVDKFFRVLDPEEYETVVNMDKIALGVETAERLFDWKSFATNIRNKILEHPNITLHEHTEVVSIEHGEYGDKRFILKAKQRLANGAVVDSNYETDYVVNSTWQNIEELNDQLGLVMVPGARTNRLKSLLVVKLPESLKNANSMFFCMGQHGMFSNLGNGYGMLTYANVTNMAAFAGLNIDENTKRLLDGGATAAEKSKIASEMLAGVAKYIPEMKNAEAVDVVFGIVQTEGKLTLAELKDPKSSVHRRNYHGVREEQIGVVSNPAVKLFYFVENGELVANLIEDQILASQQIDHYMKSILSDAELHDSPLNADMKKAIQSYMERHTSSSLGKSLESGNFANVLIQTMADKKKVNETISKGFFTTKFKTMEDDSMLLKHNRFTT</sequence>
<dbReference type="Gene3D" id="3.50.50.60">
    <property type="entry name" value="FAD/NAD(P)-binding domain"/>
    <property type="match status" value="1"/>
</dbReference>